<feature type="transmembrane region" description="Helical" evidence="7">
    <location>
        <begin position="151"/>
        <end position="169"/>
    </location>
</feature>
<reference evidence="9 10" key="1">
    <citation type="submission" date="2019-10" db="EMBL/GenBank/DDBJ databases">
        <title>Nocardia macrotermitis sp. nov. and Nocardia aurantia sp. nov., isolated from the gut of fungus growing-termite Macrotermes natalensis.</title>
        <authorList>
            <person name="Benndorf R."/>
            <person name="Schwitalla J."/>
            <person name="Martin K."/>
            <person name="De Beer W."/>
            <person name="Kaster A.-K."/>
            <person name="Vollmers J."/>
            <person name="Poulsen M."/>
            <person name="Beemelmanns C."/>
        </authorList>
    </citation>
    <scope>NUCLEOTIDE SEQUENCE [LARGE SCALE GENOMIC DNA]</scope>
    <source>
        <strain evidence="9 10">RB56</strain>
    </source>
</reference>
<keyword evidence="3 7" id="KW-0812">Transmembrane</keyword>
<evidence type="ECO:0000256" key="7">
    <source>
        <dbReference type="SAM" id="Phobius"/>
    </source>
</evidence>
<dbReference type="InterPro" id="IPR036938">
    <property type="entry name" value="PAP2/HPO_sf"/>
</dbReference>
<dbReference type="PANTHER" id="PTHR14969">
    <property type="entry name" value="SPHINGOSINE-1-PHOSPHATE PHOSPHOHYDROLASE"/>
    <property type="match status" value="1"/>
</dbReference>
<dbReference type="Pfam" id="PF01569">
    <property type="entry name" value="PAP2"/>
    <property type="match status" value="1"/>
</dbReference>
<dbReference type="SUPFAM" id="SSF48317">
    <property type="entry name" value="Acid phosphatase/Vanadium-dependent haloperoxidase"/>
    <property type="match status" value="1"/>
</dbReference>
<dbReference type="SMART" id="SM00014">
    <property type="entry name" value="acidPPc"/>
    <property type="match status" value="1"/>
</dbReference>
<proteinExistence type="predicted"/>
<protein>
    <submittedName>
        <fullName evidence="9">Undecaprenyl-diphosphatase BcrC</fullName>
        <ecNumber evidence="9">3.6.1.27</ecNumber>
    </submittedName>
</protein>
<dbReference type="PANTHER" id="PTHR14969:SF62">
    <property type="entry name" value="DECAPRENYLPHOSPHORYL-5-PHOSPHORIBOSE PHOSPHATASE RV3807C-RELATED"/>
    <property type="match status" value="1"/>
</dbReference>
<evidence type="ECO:0000256" key="2">
    <source>
        <dbReference type="ARBA" id="ARBA00022475"/>
    </source>
</evidence>
<evidence type="ECO:0000313" key="9">
    <source>
        <dbReference type="EMBL" id="MQY29212.1"/>
    </source>
</evidence>
<dbReference type="InterPro" id="IPR000326">
    <property type="entry name" value="PAP2/HPO"/>
</dbReference>
<dbReference type="Gene3D" id="1.20.144.10">
    <property type="entry name" value="Phosphatidic acid phosphatase type 2/haloperoxidase"/>
    <property type="match status" value="1"/>
</dbReference>
<comment type="subcellular location">
    <subcellularLocation>
        <location evidence="1">Cell membrane</location>
        <topology evidence="1">Multi-pass membrane protein</topology>
    </subcellularLocation>
</comment>
<accession>A0A7K0DV15</accession>
<sequence>MNLDTRIFLDINDFARNTPWLHPIMSGYANYGIVLFAILLVAGWWIARRPASTEKMTAAVWAPIGALAALAINQPISSAVNETRPCNALHDIVVLHCNTDGSFPSDHAMMAGAVAAGLWLVDRRLGVLATLAALLMAFTRVYIAAHYPQDVLAGLGLGAVVSLAGFWLSRPVLRWLLGRIARTPMRILITAPAQSTVVQGNSR</sequence>
<keyword evidence="4 9" id="KW-0378">Hydrolase</keyword>
<evidence type="ECO:0000256" key="4">
    <source>
        <dbReference type="ARBA" id="ARBA00022801"/>
    </source>
</evidence>
<dbReference type="EC" id="3.6.1.27" evidence="9"/>
<dbReference type="GO" id="GO:0005886">
    <property type="term" value="C:plasma membrane"/>
    <property type="evidence" value="ECO:0007669"/>
    <property type="project" value="UniProtKB-SubCell"/>
</dbReference>
<keyword evidence="2" id="KW-1003">Cell membrane</keyword>
<comment type="caution">
    <text evidence="9">The sequence shown here is derived from an EMBL/GenBank/DDBJ whole genome shotgun (WGS) entry which is preliminary data.</text>
</comment>
<dbReference type="RefSeq" id="WP_153345777.1">
    <property type="nucleotide sequence ID" value="NZ_WEGI01000010.1"/>
</dbReference>
<evidence type="ECO:0000256" key="3">
    <source>
        <dbReference type="ARBA" id="ARBA00022692"/>
    </source>
</evidence>
<feature type="domain" description="Phosphatidic acid phosphatase type 2/haloperoxidase" evidence="8">
    <location>
        <begin position="55"/>
        <end position="166"/>
    </location>
</feature>
<gene>
    <name evidence="9" type="primary">bcrC</name>
    <name evidence="9" type="ORF">NRB56_48020</name>
</gene>
<keyword evidence="5 7" id="KW-1133">Transmembrane helix</keyword>
<keyword evidence="6 7" id="KW-0472">Membrane</keyword>
<evidence type="ECO:0000256" key="1">
    <source>
        <dbReference type="ARBA" id="ARBA00004651"/>
    </source>
</evidence>
<dbReference type="AlphaFoldDB" id="A0A7K0DV15"/>
<organism evidence="9 10">
    <name type="scientific">Nocardia aurantia</name>
    <dbReference type="NCBI Taxonomy" id="2585199"/>
    <lineage>
        <taxon>Bacteria</taxon>
        <taxon>Bacillati</taxon>
        <taxon>Actinomycetota</taxon>
        <taxon>Actinomycetes</taxon>
        <taxon>Mycobacteriales</taxon>
        <taxon>Nocardiaceae</taxon>
        <taxon>Nocardia</taxon>
    </lineage>
</organism>
<dbReference type="Proteomes" id="UP000431401">
    <property type="component" value="Unassembled WGS sequence"/>
</dbReference>
<feature type="transmembrane region" description="Helical" evidence="7">
    <location>
        <begin position="28"/>
        <end position="47"/>
    </location>
</feature>
<dbReference type="GO" id="GO:0050380">
    <property type="term" value="F:undecaprenyl-diphosphatase activity"/>
    <property type="evidence" value="ECO:0007669"/>
    <property type="project" value="UniProtKB-EC"/>
</dbReference>
<evidence type="ECO:0000256" key="5">
    <source>
        <dbReference type="ARBA" id="ARBA00022989"/>
    </source>
</evidence>
<dbReference type="EMBL" id="WEGI01000010">
    <property type="protein sequence ID" value="MQY29212.1"/>
    <property type="molecule type" value="Genomic_DNA"/>
</dbReference>
<evidence type="ECO:0000256" key="6">
    <source>
        <dbReference type="ARBA" id="ARBA00023136"/>
    </source>
</evidence>
<keyword evidence="10" id="KW-1185">Reference proteome</keyword>
<dbReference type="OrthoDB" id="5243958at2"/>
<name>A0A7K0DV15_9NOCA</name>
<evidence type="ECO:0000313" key="10">
    <source>
        <dbReference type="Proteomes" id="UP000431401"/>
    </source>
</evidence>
<evidence type="ECO:0000259" key="8">
    <source>
        <dbReference type="SMART" id="SM00014"/>
    </source>
</evidence>
<feature type="transmembrane region" description="Helical" evidence="7">
    <location>
        <begin position="125"/>
        <end position="145"/>
    </location>
</feature>